<protein>
    <submittedName>
        <fullName evidence="4">SpoIIE family protein phosphatase</fullName>
    </submittedName>
</protein>
<dbReference type="AlphaFoldDB" id="A0ABD5E1P5"/>
<sequence length="436" mass="46423">MLLLVSQRSATWTPALQWGCEVAERPTGLDSSLPRPRAAHADPGWELDVTLVLVEDDAGDALLVEEYLADSALNLGLTWCKTLAEAQTVLARTAGPLCVLLDLHLPDVHGLDAVRRVLTAAPDAAIIVLTGLAESEIGLDAVALGAQDYLVKNRVDPETLGRAVRYAVQRKVVERASAALQVSRLRAEENARLELGLLPTPLLRTVPADFSVVSRYEPGRDHALLGGDFYDVVQTSDGTVHAVVGDVSGHGAAEAALGVCLRVAWRAAVLTGCVGSDQARLLNEILCAERAGEHVFATYVSLRFDPDRRTLHTVRAGHHGSIIRTPGGIEWYEPEGGMALGLLGPDMPTSAWPEAVRAVEPDTAVVSFTDGLFEGRTGPGTRLGESGLLDLARHHNDLAGPDFVHTLVEKVAELAAPAGGLSDDLAVLHLAWEKKS</sequence>
<dbReference type="Gene3D" id="3.40.50.2300">
    <property type="match status" value="1"/>
</dbReference>
<dbReference type="PANTHER" id="PTHR43156">
    <property type="entry name" value="STAGE II SPORULATION PROTEIN E-RELATED"/>
    <property type="match status" value="1"/>
</dbReference>
<evidence type="ECO:0000313" key="4">
    <source>
        <dbReference type="EMBL" id="MDT0414911.1"/>
    </source>
</evidence>
<dbReference type="InterPro" id="IPR036457">
    <property type="entry name" value="PPM-type-like_dom_sf"/>
</dbReference>
<dbReference type="Gene3D" id="3.60.40.10">
    <property type="entry name" value="PPM-type phosphatase domain"/>
    <property type="match status" value="1"/>
</dbReference>
<dbReference type="Proteomes" id="UP001183607">
    <property type="component" value="Unassembled WGS sequence"/>
</dbReference>
<dbReference type="EMBL" id="JAVRER010000006">
    <property type="protein sequence ID" value="MDT0414911.1"/>
    <property type="molecule type" value="Genomic_DNA"/>
</dbReference>
<dbReference type="Pfam" id="PF07228">
    <property type="entry name" value="SpoIIE"/>
    <property type="match status" value="1"/>
</dbReference>
<gene>
    <name evidence="4" type="ORF">RM574_05355</name>
</gene>
<comment type="caution">
    <text evidence="4">The sequence shown here is derived from an EMBL/GenBank/DDBJ whole genome shotgun (WGS) entry which is preliminary data.</text>
</comment>
<evidence type="ECO:0000256" key="1">
    <source>
        <dbReference type="ARBA" id="ARBA00022801"/>
    </source>
</evidence>
<dbReference type="PROSITE" id="PS50110">
    <property type="entry name" value="RESPONSE_REGULATORY"/>
    <property type="match status" value="1"/>
</dbReference>
<dbReference type="SUPFAM" id="SSF52172">
    <property type="entry name" value="CheY-like"/>
    <property type="match status" value="1"/>
</dbReference>
<dbReference type="PANTHER" id="PTHR43156:SF2">
    <property type="entry name" value="STAGE II SPORULATION PROTEIN E"/>
    <property type="match status" value="1"/>
</dbReference>
<dbReference type="Pfam" id="PF00072">
    <property type="entry name" value="Response_reg"/>
    <property type="match status" value="1"/>
</dbReference>
<dbReference type="GO" id="GO:0016787">
    <property type="term" value="F:hydrolase activity"/>
    <property type="evidence" value="ECO:0007669"/>
    <property type="project" value="UniProtKB-KW"/>
</dbReference>
<dbReference type="RefSeq" id="WP_007829912.1">
    <property type="nucleotide sequence ID" value="NZ_JAVRER010000006.1"/>
</dbReference>
<proteinExistence type="predicted"/>
<dbReference type="InterPro" id="IPR001932">
    <property type="entry name" value="PPM-type_phosphatase-like_dom"/>
</dbReference>
<dbReference type="InterPro" id="IPR011006">
    <property type="entry name" value="CheY-like_superfamily"/>
</dbReference>
<accession>A0ABD5E1P5</accession>
<name>A0ABD5E1P5_9ACTN</name>
<dbReference type="InterPro" id="IPR001789">
    <property type="entry name" value="Sig_transdc_resp-reg_receiver"/>
</dbReference>
<dbReference type="InterPro" id="IPR052016">
    <property type="entry name" value="Bact_Sigma-Reg"/>
</dbReference>
<feature type="modified residue" description="4-aspartylphosphate" evidence="2">
    <location>
        <position position="102"/>
    </location>
</feature>
<reference evidence="5" key="1">
    <citation type="submission" date="2023-07" db="EMBL/GenBank/DDBJ databases">
        <title>30 novel species of actinomycetes from the DSMZ collection.</title>
        <authorList>
            <person name="Nouioui I."/>
        </authorList>
    </citation>
    <scope>NUCLEOTIDE SEQUENCE [LARGE SCALE GENOMIC DNA]</scope>
    <source>
        <strain evidence="5">DSM 41982</strain>
    </source>
</reference>
<evidence type="ECO:0000313" key="5">
    <source>
        <dbReference type="Proteomes" id="UP001183607"/>
    </source>
</evidence>
<dbReference type="SMART" id="SM00448">
    <property type="entry name" value="REC"/>
    <property type="match status" value="1"/>
</dbReference>
<evidence type="ECO:0000256" key="2">
    <source>
        <dbReference type="PROSITE-ProRule" id="PRU00169"/>
    </source>
</evidence>
<organism evidence="4 5">
    <name type="scientific">Streptomyces evansiae</name>
    <dbReference type="NCBI Taxonomy" id="3075535"/>
    <lineage>
        <taxon>Bacteria</taxon>
        <taxon>Bacillati</taxon>
        <taxon>Actinomycetota</taxon>
        <taxon>Actinomycetes</taxon>
        <taxon>Kitasatosporales</taxon>
        <taxon>Streptomycetaceae</taxon>
        <taxon>Streptomyces</taxon>
    </lineage>
</organism>
<evidence type="ECO:0000259" key="3">
    <source>
        <dbReference type="PROSITE" id="PS50110"/>
    </source>
</evidence>
<keyword evidence="2" id="KW-0597">Phosphoprotein</keyword>
<keyword evidence="1" id="KW-0378">Hydrolase</keyword>
<dbReference type="SMART" id="SM00331">
    <property type="entry name" value="PP2C_SIG"/>
    <property type="match status" value="1"/>
</dbReference>
<feature type="domain" description="Response regulatory" evidence="3">
    <location>
        <begin position="50"/>
        <end position="167"/>
    </location>
</feature>